<evidence type="ECO:0000256" key="1">
    <source>
        <dbReference type="ARBA" id="ARBA00004141"/>
    </source>
</evidence>
<dbReference type="SUPFAM" id="SSF161070">
    <property type="entry name" value="SNF-like"/>
    <property type="match status" value="1"/>
</dbReference>
<feature type="transmembrane region" description="Helical" evidence="6">
    <location>
        <begin position="95"/>
        <end position="124"/>
    </location>
</feature>
<dbReference type="NCBIfam" id="NF037979">
    <property type="entry name" value="Na_transp"/>
    <property type="match status" value="1"/>
</dbReference>
<keyword evidence="2" id="KW-0813">Transport</keyword>
<feature type="transmembrane region" description="Helical" evidence="6">
    <location>
        <begin position="308"/>
        <end position="332"/>
    </location>
</feature>
<keyword evidence="3 6" id="KW-0812">Transmembrane</keyword>
<dbReference type="EMBL" id="VRZA01000004">
    <property type="protein sequence ID" value="TXS93028.1"/>
    <property type="molecule type" value="Genomic_DNA"/>
</dbReference>
<gene>
    <name evidence="7" type="ORF">FV139_13845</name>
</gene>
<dbReference type="PRINTS" id="PR00176">
    <property type="entry name" value="NANEUSMPORT"/>
</dbReference>
<evidence type="ECO:0000256" key="2">
    <source>
        <dbReference type="ARBA" id="ARBA00022448"/>
    </source>
</evidence>
<dbReference type="InterPro" id="IPR000175">
    <property type="entry name" value="Na/ntran_symport"/>
</dbReference>
<keyword evidence="8" id="KW-1185">Reference proteome</keyword>
<dbReference type="RefSeq" id="WP_148069029.1">
    <property type="nucleotide sequence ID" value="NZ_VRZA01000004.1"/>
</dbReference>
<dbReference type="PANTHER" id="PTHR42948">
    <property type="entry name" value="TRANSPORTER"/>
    <property type="match status" value="1"/>
</dbReference>
<feature type="transmembrane region" description="Helical" evidence="6">
    <location>
        <begin position="386"/>
        <end position="404"/>
    </location>
</feature>
<evidence type="ECO:0000313" key="8">
    <source>
        <dbReference type="Proteomes" id="UP000321039"/>
    </source>
</evidence>
<accession>A0A5C8ZX49</accession>
<comment type="caution">
    <text evidence="7">The sequence shown here is derived from an EMBL/GenBank/DDBJ whole genome shotgun (WGS) entry which is preliminary data.</text>
</comment>
<organism evidence="7 8">
    <name type="scientific">Parahaliea maris</name>
    <dbReference type="NCBI Taxonomy" id="2716870"/>
    <lineage>
        <taxon>Bacteria</taxon>
        <taxon>Pseudomonadati</taxon>
        <taxon>Pseudomonadota</taxon>
        <taxon>Gammaproteobacteria</taxon>
        <taxon>Cellvibrionales</taxon>
        <taxon>Halieaceae</taxon>
        <taxon>Parahaliea</taxon>
    </lineage>
</organism>
<feature type="transmembrane region" description="Helical" evidence="6">
    <location>
        <begin position="12"/>
        <end position="29"/>
    </location>
</feature>
<evidence type="ECO:0000256" key="4">
    <source>
        <dbReference type="ARBA" id="ARBA00022989"/>
    </source>
</evidence>
<evidence type="ECO:0000313" key="7">
    <source>
        <dbReference type="EMBL" id="TXS93028.1"/>
    </source>
</evidence>
<dbReference type="InterPro" id="IPR047218">
    <property type="entry name" value="YocR/YhdH-like"/>
</dbReference>
<feature type="transmembrane region" description="Helical" evidence="6">
    <location>
        <begin position="41"/>
        <end position="59"/>
    </location>
</feature>
<proteinExistence type="predicted"/>
<feature type="transmembrane region" description="Helical" evidence="6">
    <location>
        <begin position="353"/>
        <end position="380"/>
    </location>
</feature>
<reference evidence="7 8" key="1">
    <citation type="submission" date="2019-08" db="EMBL/GenBank/DDBJ databases">
        <title>Parahaliea maris sp. nov., isolated from the surface seawater.</title>
        <authorList>
            <person name="Liu Y."/>
        </authorList>
    </citation>
    <scope>NUCLEOTIDE SEQUENCE [LARGE SCALE GENOMIC DNA]</scope>
    <source>
        <strain evidence="7 8">HSLHS9</strain>
    </source>
</reference>
<dbReference type="Proteomes" id="UP000321039">
    <property type="component" value="Unassembled WGS sequence"/>
</dbReference>
<comment type="subcellular location">
    <subcellularLocation>
        <location evidence="1">Membrane</location>
        <topology evidence="1">Multi-pass membrane protein</topology>
    </subcellularLocation>
</comment>
<keyword evidence="4 6" id="KW-1133">Transmembrane helix</keyword>
<keyword evidence="5 6" id="KW-0472">Membrane</keyword>
<sequence>MASSRGEFSSRFGFIMAAAGSAVGLGNIWGFPTQAASNGGAAFLLVYLFLAFSLAYPALMAELIIGRHAHANAVNALRQISPGPVSKRIGATTGIAGFIVASLILSFYAIVAGWMMAHCLASLAHLAGMEDLASWLTEFSFSRNIVFMLIFMGLTIGIISEGVQAGIERWSSRLMPMLLITLVVLTGYVFTLDGASDGLRVYLLPDFERALSPKLIISALGAAFFSLSLGVGTMLIYGSYVSDKENLPTLGGMVTLVDISIAVLAGFLVLPAMYVALHNGVEIFNEAGALISEDTLIFTVLPALFDTMGVAGVVVSLTFFFLMSIAALTSSISMLEVPVAYTIEEHGVTRKKAVLIIGTLIAGVSTVILLNFGQLFGLVIAVTTRYSQPLLGFMLCVYAGWIWHRDSLLQELRKGNAGAEHSLFWKIWPGYVRVVCPLIILAIFAQSLLG</sequence>
<evidence type="ECO:0000256" key="5">
    <source>
        <dbReference type="ARBA" id="ARBA00023136"/>
    </source>
</evidence>
<name>A0A5C8ZX49_9GAMM</name>
<feature type="transmembrane region" description="Helical" evidence="6">
    <location>
        <begin position="250"/>
        <end position="277"/>
    </location>
</feature>
<dbReference type="AlphaFoldDB" id="A0A5C8ZX49"/>
<feature type="transmembrane region" description="Helical" evidence="6">
    <location>
        <begin position="144"/>
        <end position="163"/>
    </location>
</feature>
<feature type="transmembrane region" description="Helical" evidence="6">
    <location>
        <begin position="175"/>
        <end position="195"/>
    </location>
</feature>
<dbReference type="PROSITE" id="PS50267">
    <property type="entry name" value="NA_NEUROTRAN_SYMP_3"/>
    <property type="match status" value="1"/>
</dbReference>
<dbReference type="CDD" id="cd10336">
    <property type="entry name" value="SLC6sbd_Tyt1-Like"/>
    <property type="match status" value="1"/>
</dbReference>
<protein>
    <submittedName>
        <fullName evidence="7">Sodium-dependent transporter</fullName>
    </submittedName>
</protein>
<dbReference type="GO" id="GO:0016020">
    <property type="term" value="C:membrane"/>
    <property type="evidence" value="ECO:0007669"/>
    <property type="project" value="UniProtKB-SubCell"/>
</dbReference>
<feature type="transmembrane region" description="Helical" evidence="6">
    <location>
        <begin position="215"/>
        <end position="238"/>
    </location>
</feature>
<feature type="transmembrane region" description="Helical" evidence="6">
    <location>
        <begin position="430"/>
        <end position="449"/>
    </location>
</feature>
<evidence type="ECO:0000256" key="6">
    <source>
        <dbReference type="SAM" id="Phobius"/>
    </source>
</evidence>
<dbReference type="InterPro" id="IPR037272">
    <property type="entry name" value="SNS_sf"/>
</dbReference>
<dbReference type="PANTHER" id="PTHR42948:SF1">
    <property type="entry name" value="TRANSPORTER"/>
    <property type="match status" value="1"/>
</dbReference>
<dbReference type="Pfam" id="PF00209">
    <property type="entry name" value="SNF"/>
    <property type="match status" value="2"/>
</dbReference>
<evidence type="ECO:0000256" key="3">
    <source>
        <dbReference type="ARBA" id="ARBA00022692"/>
    </source>
</evidence>